<evidence type="ECO:0000256" key="1">
    <source>
        <dbReference type="ARBA" id="ARBA00004651"/>
    </source>
</evidence>
<evidence type="ECO:0000256" key="12">
    <source>
        <dbReference type="ARBA" id="ARBA00023310"/>
    </source>
</evidence>
<keyword evidence="6 14" id="KW-0812">Transmembrane</keyword>
<evidence type="ECO:0000259" key="16">
    <source>
        <dbReference type="Pfam" id="PF00137"/>
    </source>
</evidence>
<evidence type="ECO:0000256" key="8">
    <source>
        <dbReference type="ARBA" id="ARBA00022989"/>
    </source>
</evidence>
<dbReference type="OrthoDB" id="5296711at2"/>
<dbReference type="SUPFAM" id="SSF81333">
    <property type="entry name" value="F1F0 ATP synthase subunit C"/>
    <property type="match status" value="1"/>
</dbReference>
<evidence type="ECO:0000256" key="14">
    <source>
        <dbReference type="HAMAP-Rule" id="MF_01396"/>
    </source>
</evidence>
<evidence type="ECO:0000256" key="7">
    <source>
        <dbReference type="ARBA" id="ARBA00022781"/>
    </source>
</evidence>
<dbReference type="InterPro" id="IPR005953">
    <property type="entry name" value="ATP_synth_csu_bac/chlpt"/>
</dbReference>
<dbReference type="EMBL" id="MAGO01000003">
    <property type="protein sequence ID" value="OCC15771.1"/>
    <property type="molecule type" value="Genomic_DNA"/>
</dbReference>
<evidence type="ECO:0000256" key="4">
    <source>
        <dbReference type="ARBA" id="ARBA00022475"/>
    </source>
</evidence>
<dbReference type="GO" id="GO:0033177">
    <property type="term" value="C:proton-transporting two-sector ATPase complex, proton-transporting domain"/>
    <property type="evidence" value="ECO:0007669"/>
    <property type="project" value="InterPro"/>
</dbReference>
<dbReference type="GO" id="GO:0005886">
    <property type="term" value="C:plasma membrane"/>
    <property type="evidence" value="ECO:0007669"/>
    <property type="project" value="UniProtKB-SubCell"/>
</dbReference>
<feature type="transmembrane region" description="Helical" evidence="14">
    <location>
        <begin position="82"/>
        <end position="110"/>
    </location>
</feature>
<evidence type="ECO:0000256" key="5">
    <source>
        <dbReference type="ARBA" id="ARBA00022547"/>
    </source>
</evidence>
<name>A0A1B9F7N0_9BACT</name>
<dbReference type="GO" id="GO:0046933">
    <property type="term" value="F:proton-transporting ATP synthase activity, rotational mechanism"/>
    <property type="evidence" value="ECO:0007669"/>
    <property type="project" value="UniProtKB-UniRule"/>
</dbReference>
<gene>
    <name evidence="14" type="primary">atpE</name>
    <name evidence="17" type="ORF">DBT_0696</name>
</gene>
<comment type="similarity">
    <text evidence="2 14">Belongs to the ATPase C chain family.</text>
</comment>
<feature type="signal peptide" evidence="15">
    <location>
        <begin position="1"/>
        <end position="25"/>
    </location>
</feature>
<feature type="site" description="Reversibly protonated during proton transport" evidence="14">
    <location>
        <position position="94"/>
    </location>
</feature>
<keyword evidence="18" id="KW-1185">Reference proteome</keyword>
<keyword evidence="10 14" id="KW-0446">Lipid-binding</keyword>
<keyword evidence="3 14" id="KW-0813">Transport</keyword>
<dbReference type="InterPro" id="IPR002379">
    <property type="entry name" value="ATPase_proteolipid_c-like_dom"/>
</dbReference>
<sequence>MRKKSLLISSLSFLFVLAFSALAMAAGEGAGTADTGLIMAASLIAAGLAVGGAGGGCGAGMGNCARGLLEGTARNPEMAGKLTVSMFITFALIETFTIYALVIGLIALYANPFLG</sequence>
<evidence type="ECO:0000256" key="10">
    <source>
        <dbReference type="ARBA" id="ARBA00023121"/>
    </source>
</evidence>
<keyword evidence="15" id="KW-0732">Signal</keyword>
<feature type="transmembrane region" description="Helical" evidence="14">
    <location>
        <begin position="35"/>
        <end position="61"/>
    </location>
</feature>
<accession>A0A1B9F7N0</accession>
<proteinExistence type="inferred from homology"/>
<dbReference type="PROSITE" id="PS00605">
    <property type="entry name" value="ATPASE_C"/>
    <property type="match status" value="1"/>
</dbReference>
<evidence type="ECO:0000256" key="6">
    <source>
        <dbReference type="ARBA" id="ARBA00022692"/>
    </source>
</evidence>
<keyword evidence="4 14" id="KW-1003">Cell membrane</keyword>
<comment type="function">
    <text evidence="14">Key component of the F(0) channel; it plays a direct role in translocation across the membrane. A homomeric c-ring of between 10-14 subunits forms the central stalk rotor element with the F(1) delta and epsilon subunits.</text>
</comment>
<dbReference type="RefSeq" id="WP_067616410.1">
    <property type="nucleotide sequence ID" value="NZ_MAGO01000003.1"/>
</dbReference>
<dbReference type="CDD" id="cd18121">
    <property type="entry name" value="ATP-synt_Fo_c"/>
    <property type="match status" value="1"/>
</dbReference>
<dbReference type="PRINTS" id="PR00124">
    <property type="entry name" value="ATPASEC"/>
</dbReference>
<dbReference type="FunFam" id="1.20.20.10:FF:000002">
    <property type="entry name" value="ATP synthase subunit c"/>
    <property type="match status" value="1"/>
</dbReference>
<evidence type="ECO:0000313" key="18">
    <source>
        <dbReference type="Proteomes" id="UP000093080"/>
    </source>
</evidence>
<organism evidence="17 18">
    <name type="scientific">Dissulfuribacter thermophilus</name>
    <dbReference type="NCBI Taxonomy" id="1156395"/>
    <lineage>
        <taxon>Bacteria</taxon>
        <taxon>Pseudomonadati</taxon>
        <taxon>Thermodesulfobacteriota</taxon>
        <taxon>Dissulfuribacteria</taxon>
        <taxon>Dissulfuribacterales</taxon>
        <taxon>Dissulfuribacteraceae</taxon>
        <taxon>Dissulfuribacter</taxon>
    </lineage>
</organism>
<evidence type="ECO:0000256" key="2">
    <source>
        <dbReference type="ARBA" id="ARBA00006704"/>
    </source>
</evidence>
<keyword evidence="12 14" id="KW-0066">ATP synthesis</keyword>
<dbReference type="NCBIfam" id="TIGR01260">
    <property type="entry name" value="ATP_synt_c"/>
    <property type="match status" value="1"/>
</dbReference>
<evidence type="ECO:0000256" key="11">
    <source>
        <dbReference type="ARBA" id="ARBA00023136"/>
    </source>
</evidence>
<comment type="caution">
    <text evidence="17">The sequence shown here is derived from an EMBL/GenBank/DDBJ whole genome shotgun (WGS) entry which is preliminary data.</text>
</comment>
<keyword evidence="7 14" id="KW-0375">Hydrogen ion transport</keyword>
<dbReference type="InterPro" id="IPR035921">
    <property type="entry name" value="F/V-ATP_Csub_sf"/>
</dbReference>
<evidence type="ECO:0000256" key="13">
    <source>
        <dbReference type="ARBA" id="ARBA00025198"/>
    </source>
</evidence>
<dbReference type="InterPro" id="IPR038662">
    <property type="entry name" value="ATP_synth_F0_csu_sf"/>
</dbReference>
<dbReference type="InterPro" id="IPR000454">
    <property type="entry name" value="ATP_synth_F0_csu"/>
</dbReference>
<reference evidence="17 18" key="1">
    <citation type="submission" date="2016-06" db="EMBL/GenBank/DDBJ databases">
        <title>Respiratory ammonification of nitrate coupled to the oxidation of elemental sulfur in deep-sea autotrophic thermophilic bacteria.</title>
        <authorList>
            <person name="Slobodkina G.B."/>
            <person name="Mardanov A.V."/>
            <person name="Ravin N.V."/>
            <person name="Frolova A.A."/>
            <person name="Viryasiv M.B."/>
            <person name="Chernyh N.A."/>
            <person name="Bonch-Osmolovskaya E.A."/>
            <person name="Slobodkin A.I."/>
        </authorList>
    </citation>
    <scope>NUCLEOTIDE SEQUENCE [LARGE SCALE GENOMIC DNA]</scope>
    <source>
        <strain evidence="17 18">S69</strain>
    </source>
</reference>
<keyword evidence="11 14" id="KW-0472">Membrane</keyword>
<comment type="function">
    <text evidence="13 14">F(1)F(0) ATP synthase produces ATP from ADP in the presence of a proton or sodium gradient. F-type ATPases consist of two structural domains, F(1) containing the extramembraneous catalytic core and F(0) containing the membrane proton channel, linked together by a central stalk and a peripheral stalk. During catalysis, ATP synthesis in the catalytic domain of F(1) is coupled via a rotary mechanism of the central stalk subunits to proton translocation.</text>
</comment>
<dbReference type="InterPro" id="IPR020537">
    <property type="entry name" value="ATP_synth_F0_csu_DDCD_BS"/>
</dbReference>
<dbReference type="Gene3D" id="1.20.20.10">
    <property type="entry name" value="F1F0 ATP synthase subunit C"/>
    <property type="match status" value="1"/>
</dbReference>
<dbReference type="Pfam" id="PF00137">
    <property type="entry name" value="ATP-synt_C"/>
    <property type="match status" value="1"/>
</dbReference>
<evidence type="ECO:0000256" key="9">
    <source>
        <dbReference type="ARBA" id="ARBA00023065"/>
    </source>
</evidence>
<keyword evidence="8 14" id="KW-1133">Transmembrane helix</keyword>
<dbReference type="GO" id="GO:0008289">
    <property type="term" value="F:lipid binding"/>
    <property type="evidence" value="ECO:0007669"/>
    <property type="project" value="UniProtKB-KW"/>
</dbReference>
<evidence type="ECO:0000256" key="15">
    <source>
        <dbReference type="SAM" id="SignalP"/>
    </source>
</evidence>
<dbReference type="GO" id="GO:0045259">
    <property type="term" value="C:proton-transporting ATP synthase complex"/>
    <property type="evidence" value="ECO:0007669"/>
    <property type="project" value="UniProtKB-KW"/>
</dbReference>
<evidence type="ECO:0000256" key="3">
    <source>
        <dbReference type="ARBA" id="ARBA00022448"/>
    </source>
</evidence>
<dbReference type="AlphaFoldDB" id="A0A1B9F7N0"/>
<feature type="domain" description="V-ATPase proteolipid subunit C-like" evidence="16">
    <location>
        <begin position="44"/>
        <end position="106"/>
    </location>
</feature>
<feature type="chain" id="PRO_5008626210" description="ATP synthase subunit c" evidence="15">
    <location>
        <begin position="26"/>
        <end position="115"/>
    </location>
</feature>
<keyword evidence="9 14" id="KW-0406">Ion transport</keyword>
<dbReference type="HAMAP" id="MF_01396">
    <property type="entry name" value="ATP_synth_c_bact"/>
    <property type="match status" value="1"/>
</dbReference>
<comment type="subcellular location">
    <subcellularLocation>
        <location evidence="1 14">Cell membrane</location>
        <topology evidence="1 14">Multi-pass membrane protein</topology>
    </subcellularLocation>
</comment>
<dbReference type="STRING" id="1156395.DBT_0696"/>
<keyword evidence="5 14" id="KW-0138">CF(0)</keyword>
<protein>
    <recommendedName>
        <fullName evidence="14">ATP synthase subunit c</fullName>
    </recommendedName>
    <alternativeName>
        <fullName evidence="14">ATP synthase F(0) sector subunit c</fullName>
    </alternativeName>
    <alternativeName>
        <fullName evidence="14">F-type ATPase subunit c</fullName>
        <shortName evidence="14">F-ATPase subunit c</shortName>
    </alternativeName>
    <alternativeName>
        <fullName evidence="14">Lipid-binding protein</fullName>
    </alternativeName>
</protein>
<evidence type="ECO:0000313" key="17">
    <source>
        <dbReference type="EMBL" id="OCC15771.1"/>
    </source>
</evidence>
<dbReference type="Proteomes" id="UP000093080">
    <property type="component" value="Unassembled WGS sequence"/>
</dbReference>